<dbReference type="FunFam" id="3.40.20.10:FF:000034">
    <property type="entry name" value="protein flightless-1 homolog isoform X1"/>
    <property type="match status" value="1"/>
</dbReference>
<reference evidence="5 6" key="1">
    <citation type="journal article" date="2011" name="Science">
        <title>The ecoresponsive genome of Daphnia pulex.</title>
        <authorList>
            <person name="Colbourne J.K."/>
            <person name="Pfrender M.E."/>
            <person name="Gilbert D."/>
            <person name="Thomas W.K."/>
            <person name="Tucker A."/>
            <person name="Oakley T.H."/>
            <person name="Tokishita S."/>
            <person name="Aerts A."/>
            <person name="Arnold G.J."/>
            <person name="Basu M.K."/>
            <person name="Bauer D.J."/>
            <person name="Caceres C.E."/>
            <person name="Carmel L."/>
            <person name="Casola C."/>
            <person name="Choi J.H."/>
            <person name="Detter J.C."/>
            <person name="Dong Q."/>
            <person name="Dusheyko S."/>
            <person name="Eads B.D."/>
            <person name="Frohlich T."/>
            <person name="Geiler-Samerotte K.A."/>
            <person name="Gerlach D."/>
            <person name="Hatcher P."/>
            <person name="Jogdeo S."/>
            <person name="Krijgsveld J."/>
            <person name="Kriventseva E.V."/>
            <person name="Kultz D."/>
            <person name="Laforsch C."/>
            <person name="Lindquist E."/>
            <person name="Lopez J."/>
            <person name="Manak J.R."/>
            <person name="Muller J."/>
            <person name="Pangilinan J."/>
            <person name="Patwardhan R.P."/>
            <person name="Pitluck S."/>
            <person name="Pritham E.J."/>
            <person name="Rechtsteiner A."/>
            <person name="Rho M."/>
            <person name="Rogozin I.B."/>
            <person name="Sakarya O."/>
            <person name="Salamov A."/>
            <person name="Schaack S."/>
            <person name="Shapiro H."/>
            <person name="Shiga Y."/>
            <person name="Skalitzky C."/>
            <person name="Smith Z."/>
            <person name="Souvorov A."/>
            <person name="Sung W."/>
            <person name="Tang Z."/>
            <person name="Tsuchiya D."/>
            <person name="Tu H."/>
            <person name="Vos H."/>
            <person name="Wang M."/>
            <person name="Wolf Y.I."/>
            <person name="Yamagata H."/>
            <person name="Yamada T."/>
            <person name="Ye Y."/>
            <person name="Shaw J.R."/>
            <person name="Andrews J."/>
            <person name="Crease T.J."/>
            <person name="Tang H."/>
            <person name="Lucas S.M."/>
            <person name="Robertson H.M."/>
            <person name="Bork P."/>
            <person name="Koonin E.V."/>
            <person name="Zdobnov E.M."/>
            <person name="Grigoriev I.V."/>
            <person name="Lynch M."/>
            <person name="Boore J.L."/>
        </authorList>
    </citation>
    <scope>NUCLEOTIDE SEQUENCE [LARGE SCALE GENOMIC DNA]</scope>
</reference>
<feature type="region of interest" description="Disordered" evidence="3">
    <location>
        <begin position="417"/>
        <end position="458"/>
    </location>
</feature>
<dbReference type="OMA" id="CFHGWSA"/>
<dbReference type="InterPro" id="IPR007122">
    <property type="entry name" value="Villin/Gelsolin"/>
</dbReference>
<dbReference type="OrthoDB" id="20529at2759"/>
<dbReference type="AlphaFoldDB" id="E9FRY0"/>
<accession>E9FRY0</accession>
<dbReference type="GO" id="GO:0008154">
    <property type="term" value="P:actin polymerization or depolymerization"/>
    <property type="evidence" value="ECO:0000318"/>
    <property type="project" value="GO_Central"/>
</dbReference>
<evidence type="ECO:0000313" key="6">
    <source>
        <dbReference type="Proteomes" id="UP000000305"/>
    </source>
</evidence>
<dbReference type="InParanoid" id="E9FRY0"/>
<dbReference type="PANTHER" id="PTHR11977:SF51">
    <property type="entry name" value="PROTEIN FLIGHTLESS-1 HOMOLOG"/>
    <property type="match status" value="1"/>
</dbReference>
<evidence type="ECO:0000256" key="3">
    <source>
        <dbReference type="SAM" id="MobiDB-lite"/>
    </source>
</evidence>
<dbReference type="InterPro" id="IPR032675">
    <property type="entry name" value="LRR_dom_sf"/>
</dbReference>
<organism evidence="5 6">
    <name type="scientific">Daphnia pulex</name>
    <name type="common">Water flea</name>
    <dbReference type="NCBI Taxonomy" id="6669"/>
    <lineage>
        <taxon>Eukaryota</taxon>
        <taxon>Metazoa</taxon>
        <taxon>Ecdysozoa</taxon>
        <taxon>Arthropoda</taxon>
        <taxon>Crustacea</taxon>
        <taxon>Branchiopoda</taxon>
        <taxon>Diplostraca</taxon>
        <taxon>Cladocera</taxon>
        <taxon>Anomopoda</taxon>
        <taxon>Daphniidae</taxon>
        <taxon>Daphnia</taxon>
    </lineage>
</organism>
<dbReference type="GO" id="GO:0030239">
    <property type="term" value="P:myofibril assembly"/>
    <property type="evidence" value="ECO:0000318"/>
    <property type="project" value="GO_Central"/>
</dbReference>
<feature type="domain" description="Gelsolin-like" evidence="4">
    <location>
        <begin position="1173"/>
        <end position="1220"/>
    </location>
</feature>
<dbReference type="Pfam" id="PF00626">
    <property type="entry name" value="Gelsolin"/>
    <property type="match status" value="4"/>
</dbReference>
<dbReference type="SUPFAM" id="SSF52058">
    <property type="entry name" value="L domain-like"/>
    <property type="match status" value="2"/>
</dbReference>
<dbReference type="GO" id="GO:0015629">
    <property type="term" value="C:actin cytoskeleton"/>
    <property type="evidence" value="ECO:0000318"/>
    <property type="project" value="GO_Central"/>
</dbReference>
<dbReference type="SUPFAM" id="SSF55753">
    <property type="entry name" value="Actin depolymerizing proteins"/>
    <property type="match status" value="6"/>
</dbReference>
<dbReference type="InterPro" id="IPR001611">
    <property type="entry name" value="Leu-rich_rpt"/>
</dbReference>
<proteinExistence type="predicted"/>
<dbReference type="CDD" id="cd11292">
    <property type="entry name" value="gelsolin_S3_like"/>
    <property type="match status" value="1"/>
</dbReference>
<dbReference type="SMART" id="SM00369">
    <property type="entry name" value="LRR_TYP"/>
    <property type="match status" value="9"/>
</dbReference>
<dbReference type="PROSITE" id="PS51450">
    <property type="entry name" value="LRR"/>
    <property type="match status" value="4"/>
</dbReference>
<dbReference type="CDD" id="cd11291">
    <property type="entry name" value="gelsolin_S6_like"/>
    <property type="match status" value="1"/>
</dbReference>
<dbReference type="InterPro" id="IPR003591">
    <property type="entry name" value="Leu-rich_rpt_typical-subtyp"/>
</dbReference>
<dbReference type="STRING" id="6669.E9FRY0"/>
<evidence type="ECO:0000259" key="4">
    <source>
        <dbReference type="Pfam" id="PF00626"/>
    </source>
</evidence>
<dbReference type="FunCoup" id="E9FRY0">
    <property type="interactions" value="1203"/>
</dbReference>
<dbReference type="SMART" id="SM00364">
    <property type="entry name" value="LRR_BAC"/>
    <property type="match status" value="8"/>
</dbReference>
<dbReference type="Pfam" id="PF13855">
    <property type="entry name" value="LRR_8"/>
    <property type="match status" value="2"/>
</dbReference>
<keyword evidence="6" id="KW-1185">Reference proteome</keyword>
<dbReference type="GO" id="GO:0051016">
    <property type="term" value="P:barbed-end actin filament capping"/>
    <property type="evidence" value="ECO:0000318"/>
    <property type="project" value="GO_Central"/>
</dbReference>
<dbReference type="CDD" id="cd11280">
    <property type="entry name" value="gelsolin_like"/>
    <property type="match status" value="2"/>
</dbReference>
<dbReference type="KEGG" id="dpx:DAPPUDRAFT_300028"/>
<dbReference type="CDD" id="cd11288">
    <property type="entry name" value="gelsolin_S5_like"/>
    <property type="match status" value="1"/>
</dbReference>
<dbReference type="GO" id="GO:0005546">
    <property type="term" value="F:phosphatidylinositol-4,5-bisphosphate binding"/>
    <property type="evidence" value="ECO:0000318"/>
    <property type="project" value="GO_Central"/>
</dbReference>
<keyword evidence="1" id="KW-0433">Leucine-rich repeat</keyword>
<dbReference type="InterPro" id="IPR029006">
    <property type="entry name" value="ADF-H/Gelsolin-like_dom_sf"/>
</dbReference>
<dbReference type="eggNOG" id="KOG0444">
    <property type="taxonomic scope" value="Eukaryota"/>
</dbReference>
<keyword evidence="2" id="KW-0677">Repeat</keyword>
<dbReference type="Proteomes" id="UP000000305">
    <property type="component" value="Unassembled WGS sequence"/>
</dbReference>
<dbReference type="PANTHER" id="PTHR11977">
    <property type="entry name" value="VILLIN"/>
    <property type="match status" value="1"/>
</dbReference>
<dbReference type="PRINTS" id="PR00597">
    <property type="entry name" value="GELSOLIN"/>
</dbReference>
<feature type="domain" description="Gelsolin-like" evidence="4">
    <location>
        <begin position="650"/>
        <end position="717"/>
    </location>
</feature>
<feature type="domain" description="Gelsolin-like" evidence="4">
    <location>
        <begin position="529"/>
        <end position="606"/>
    </location>
</feature>
<dbReference type="EMBL" id="GL732523">
    <property type="protein sequence ID" value="EFX90406.1"/>
    <property type="molecule type" value="Genomic_DNA"/>
</dbReference>
<protein>
    <recommendedName>
        <fullName evidence="4">Gelsolin-like domain-containing protein</fullName>
    </recommendedName>
</protein>
<dbReference type="CDD" id="cd11290">
    <property type="entry name" value="gelsolin_S1_like"/>
    <property type="match status" value="1"/>
</dbReference>
<dbReference type="GO" id="GO:0005634">
    <property type="term" value="C:nucleus"/>
    <property type="evidence" value="ECO:0000318"/>
    <property type="project" value="GO_Central"/>
</dbReference>
<dbReference type="SMART" id="SM00262">
    <property type="entry name" value="GEL"/>
    <property type="match status" value="6"/>
</dbReference>
<dbReference type="HOGENOM" id="CLU_002568_1_0_1"/>
<gene>
    <name evidence="5" type="ORF">DAPPUDRAFT_300028</name>
</gene>
<dbReference type="Pfam" id="PF00560">
    <property type="entry name" value="LRR_1"/>
    <property type="match status" value="1"/>
</dbReference>
<dbReference type="GO" id="GO:0051014">
    <property type="term" value="P:actin filament severing"/>
    <property type="evidence" value="ECO:0000318"/>
    <property type="project" value="GO_Central"/>
</dbReference>
<dbReference type="GO" id="GO:0005737">
    <property type="term" value="C:cytoplasm"/>
    <property type="evidence" value="ECO:0000318"/>
    <property type="project" value="GO_Central"/>
</dbReference>
<evidence type="ECO:0000256" key="2">
    <source>
        <dbReference type="ARBA" id="ARBA00022737"/>
    </source>
</evidence>
<name>E9FRY0_DAPPU</name>
<feature type="domain" description="Gelsolin-like" evidence="4">
    <location>
        <begin position="771"/>
        <end position="842"/>
    </location>
</feature>
<dbReference type="Gene3D" id="3.80.10.10">
    <property type="entry name" value="Ribonuclease Inhibitor"/>
    <property type="match status" value="2"/>
</dbReference>
<evidence type="ECO:0000256" key="1">
    <source>
        <dbReference type="ARBA" id="ARBA00022614"/>
    </source>
</evidence>
<dbReference type="Gene3D" id="3.40.20.10">
    <property type="entry name" value="Severin"/>
    <property type="match status" value="6"/>
</dbReference>
<dbReference type="GO" id="GO:0051015">
    <property type="term" value="F:actin filament binding"/>
    <property type="evidence" value="ECO:0000318"/>
    <property type="project" value="GO_Central"/>
</dbReference>
<sequence length="1261" mass="143832">MAASSVLPFVRGIDCSNYDFKNGNFPETIGDMVGLRWLKLDQTGLTEAPEELGKLQKLEHLSLKRNKIDKVYGEVTTLPCLRSLNLRYNCLRSSSLPQDIFQVEELTTLDLSHNNLRQVPDGLERAKSLLVLNLSHNNIEAIPSQLFVQLTDLLFLDLSHNRLETLPPQTRRLVNLQTLILNGNPMANYQMRQLPSLTALRSLQVRDTQRSVLNIPSSLEALLDVGEVDLSQNGLSRIPDGLFVLPTLRRLNMSNNIMTELHSAIDLWSKLETVNLSRNQLRSLPPSICLLPCLRRLFVDSNNLESEGLPADLGRLPALEIFSASDNKLETIPDTFLKCLNLKKLILINNRLRYLPKGIQYLPKLELIETRGNPDFKAPPKPNPHALANAYYNIDFSLQHQLRLASAAGTVALSTPQESGTLSKQSSLDAGSNSSLDKDNVRKRGRRGKHQQEEADQDQAKILKGLKDVAKDKNHKTIEELKAESLKPRKWVESLEKPTLDYSEFFEEDVGQIPGLTIWEIENFLPCQVDESVHGKFYEADCYIVLKTFIDESGSLNWKISFWIGEKATLDKKACAAIHAVNLRNFLGAQCRTIREEQADESPEFIAMIDGDLVYLEGCRTASGFFTVDEMELPPRLYRIHAAGPSIHLEPVAVHADELDPRHVFLLDAGKKMFIWTGLKSKNTLRSKTRLLAEKINKEERKGTADIIVCAQSKETDDWWDVMSSESDSDEIYRPEIIREHVTQDFVPFAAKLYRVGLGMGYLELPQVELTTRGKLEHKLLETNGVYLIDCLGEVFIWIGKQSTRLVRAAALKLAHELTTLITRPAFAVVTKISEGTEPMIFKTKFAGWNDVIAVDFTRTADSVRKTGADLGKWASEQQTKVDISALFTPRQPPMSATEAQQLSDDWNEDLEAMEAFVLENKKFVRLPEEDIGHFYSGDCYVFLCRYWIPATDADPDAKNEDDDPQDDFQCVVYFWQGRDASDMGWLTFTFSLQKKFESLFGSKLEVVRTRQQQENLKFLAHFHRKFVIHRGKRKPVKGDDWTAPTEFFQIRSSGSTLCTRCIQIQADSSLLNSCFCYILKVPFDKEDRSGIVYVWVGNRADPEEARITEEIAREMYDGERFSLQVLNEGEEPDNFFWVGLGERKPYDTQADFLDYARLFRCSNERGYFAVSEKCSDFCQDDLADEDNMLLDNGDQVFLWLGSRSSEVEVKLTYKAVQVYMQHLRVQQPQRLRQLFLTLKFKETKRFTKCFHGWSTWKLPV</sequence>
<dbReference type="PRINTS" id="PR00019">
    <property type="entry name" value="LEURICHRPT"/>
</dbReference>
<evidence type="ECO:0000313" key="5">
    <source>
        <dbReference type="EMBL" id="EFX90406.1"/>
    </source>
</evidence>
<dbReference type="InterPro" id="IPR007123">
    <property type="entry name" value="Gelsolin-like_dom"/>
</dbReference>
<feature type="compositionally biased region" description="Polar residues" evidence="3">
    <location>
        <begin position="417"/>
        <end position="435"/>
    </location>
</feature>